<dbReference type="EMBL" id="UINC01119648">
    <property type="protein sequence ID" value="SVC93626.1"/>
    <property type="molecule type" value="Genomic_DNA"/>
</dbReference>
<evidence type="ECO:0000313" key="1">
    <source>
        <dbReference type="EMBL" id="SVC93626.1"/>
    </source>
</evidence>
<name>A0A382R7G1_9ZZZZ</name>
<sequence length="47" mass="5225">MTAMEKKLCGAVTELVEDMIKEFPGFKRPLKRVKVVLDEMAGGKAND</sequence>
<reference evidence="1" key="1">
    <citation type="submission" date="2018-05" db="EMBL/GenBank/DDBJ databases">
        <authorList>
            <person name="Lanie J.A."/>
            <person name="Ng W.-L."/>
            <person name="Kazmierczak K.M."/>
            <person name="Andrzejewski T.M."/>
            <person name="Davidsen T.M."/>
            <person name="Wayne K.J."/>
            <person name="Tettelin H."/>
            <person name="Glass J.I."/>
            <person name="Rusch D."/>
            <person name="Podicherti R."/>
            <person name="Tsui H.-C.T."/>
            <person name="Winkler M.E."/>
        </authorList>
    </citation>
    <scope>NUCLEOTIDE SEQUENCE</scope>
</reference>
<gene>
    <name evidence="1" type="ORF">METZ01_LOCUS346480</name>
</gene>
<accession>A0A382R7G1</accession>
<protein>
    <submittedName>
        <fullName evidence="1">Uncharacterized protein</fullName>
    </submittedName>
</protein>
<organism evidence="1">
    <name type="scientific">marine metagenome</name>
    <dbReference type="NCBI Taxonomy" id="408172"/>
    <lineage>
        <taxon>unclassified sequences</taxon>
        <taxon>metagenomes</taxon>
        <taxon>ecological metagenomes</taxon>
    </lineage>
</organism>
<proteinExistence type="predicted"/>
<dbReference type="AlphaFoldDB" id="A0A382R7G1"/>